<dbReference type="EMBL" id="VIKS01000010">
    <property type="protein sequence ID" value="TQV86547.1"/>
    <property type="molecule type" value="Genomic_DNA"/>
</dbReference>
<name>A0A545UAR6_9GAMM</name>
<dbReference type="OrthoDB" id="9814407at2"/>
<reference evidence="1 2" key="1">
    <citation type="submission" date="2019-07" db="EMBL/GenBank/DDBJ databases">
        <title>Draft genome for Aliikangiella sp. M105.</title>
        <authorList>
            <person name="Wang G."/>
        </authorList>
    </citation>
    <scope>NUCLEOTIDE SEQUENCE [LARGE SCALE GENOMIC DNA]</scope>
    <source>
        <strain evidence="1 2">M105</strain>
    </source>
</reference>
<evidence type="ECO:0000313" key="2">
    <source>
        <dbReference type="Proteomes" id="UP000315439"/>
    </source>
</evidence>
<dbReference type="PANTHER" id="PTHR37828">
    <property type="entry name" value="GSR2449 PROTEIN"/>
    <property type="match status" value="1"/>
</dbReference>
<organism evidence="1 2">
    <name type="scientific">Aliikangiella coralliicola</name>
    <dbReference type="NCBI Taxonomy" id="2592383"/>
    <lineage>
        <taxon>Bacteria</taxon>
        <taxon>Pseudomonadati</taxon>
        <taxon>Pseudomonadota</taxon>
        <taxon>Gammaproteobacteria</taxon>
        <taxon>Oceanospirillales</taxon>
        <taxon>Pleioneaceae</taxon>
        <taxon>Aliikangiella</taxon>
    </lineage>
</organism>
<dbReference type="RefSeq" id="WP_142932471.1">
    <property type="nucleotide sequence ID" value="NZ_ML660166.1"/>
</dbReference>
<sequence length="96" mass="10684">MFIVFLRFSANKAKAPDFIQGHKAWIQQGIKEGLFLIVGSLQPDQGGCIIANNIEKEALESRISEDPFVTENIVKAEVFEVTPSMTIENLQFLMAA</sequence>
<dbReference type="SUPFAM" id="SSF54909">
    <property type="entry name" value="Dimeric alpha+beta barrel"/>
    <property type="match status" value="1"/>
</dbReference>
<proteinExistence type="predicted"/>
<keyword evidence="2" id="KW-1185">Reference proteome</keyword>
<dbReference type="Gene3D" id="3.30.70.1060">
    <property type="entry name" value="Dimeric alpha+beta barrel"/>
    <property type="match status" value="1"/>
</dbReference>
<dbReference type="InterPro" id="IPR011008">
    <property type="entry name" value="Dimeric_a/b-barrel"/>
</dbReference>
<accession>A0A545UAR6</accession>
<protein>
    <recommendedName>
        <fullName evidence="3">YCII-related domain-containing protein</fullName>
    </recommendedName>
</protein>
<evidence type="ECO:0008006" key="3">
    <source>
        <dbReference type="Google" id="ProtNLM"/>
    </source>
</evidence>
<gene>
    <name evidence="1" type="ORF">FLL46_16715</name>
</gene>
<comment type="caution">
    <text evidence="1">The sequence shown here is derived from an EMBL/GenBank/DDBJ whole genome shotgun (WGS) entry which is preliminary data.</text>
</comment>
<dbReference type="AlphaFoldDB" id="A0A545UAR6"/>
<dbReference type="PANTHER" id="PTHR37828:SF1">
    <property type="entry name" value="YCII-RELATED DOMAIN-CONTAINING PROTEIN"/>
    <property type="match status" value="1"/>
</dbReference>
<evidence type="ECO:0000313" key="1">
    <source>
        <dbReference type="EMBL" id="TQV86547.1"/>
    </source>
</evidence>
<dbReference type="Proteomes" id="UP000315439">
    <property type="component" value="Unassembled WGS sequence"/>
</dbReference>